<evidence type="ECO:0000313" key="3">
    <source>
        <dbReference type="EMBL" id="GEZ96443.1"/>
    </source>
</evidence>
<dbReference type="GO" id="GO:0008270">
    <property type="term" value="F:zinc ion binding"/>
    <property type="evidence" value="ECO:0007669"/>
    <property type="project" value="UniProtKB-KW"/>
</dbReference>
<evidence type="ECO:0000259" key="2">
    <source>
        <dbReference type="PROSITE" id="PS50158"/>
    </source>
</evidence>
<dbReference type="Pfam" id="PF00098">
    <property type="entry name" value="zf-CCHC"/>
    <property type="match status" value="1"/>
</dbReference>
<reference evidence="3" key="1">
    <citation type="journal article" date="2019" name="Sci. Rep.">
        <title>Draft genome of Tanacetum cinerariifolium, the natural source of mosquito coil.</title>
        <authorList>
            <person name="Yamashiro T."/>
            <person name="Shiraishi A."/>
            <person name="Satake H."/>
            <person name="Nakayama K."/>
        </authorList>
    </citation>
    <scope>NUCLEOTIDE SEQUENCE</scope>
</reference>
<feature type="non-terminal residue" evidence="3">
    <location>
        <position position="1"/>
    </location>
</feature>
<keyword evidence="1" id="KW-0479">Metal-binding</keyword>
<keyword evidence="3" id="KW-0548">Nucleotidyltransferase</keyword>
<name>A0A699IYE4_TANCI</name>
<accession>A0A699IYE4</accession>
<evidence type="ECO:0000256" key="1">
    <source>
        <dbReference type="PROSITE-ProRule" id="PRU00047"/>
    </source>
</evidence>
<dbReference type="GO" id="GO:0003964">
    <property type="term" value="F:RNA-directed DNA polymerase activity"/>
    <property type="evidence" value="ECO:0007669"/>
    <property type="project" value="UniProtKB-KW"/>
</dbReference>
<dbReference type="PROSITE" id="PS50158">
    <property type="entry name" value="ZF_CCHC"/>
    <property type="match status" value="1"/>
</dbReference>
<keyword evidence="3" id="KW-0695">RNA-directed DNA polymerase</keyword>
<dbReference type="InterPro" id="IPR001878">
    <property type="entry name" value="Znf_CCHC"/>
</dbReference>
<sequence length="231" mass="25818">KASKPKTLDETVELANDLMDMKLRTYADRQTNNKRKANDSFINNHGHQQQPLKRQNVTKAYNMGMGEKNPYSGNFPKSSGNANVANAQRNNGASRKGNVFFECGVPGHFKRDCPMLKNKDGGNVNAQGWVCHAVIVCNEKLVRVPYRNETLIFYGNESNDGRESRLTVISCSKAQEYMAKGCQVFLTQICAKKEEDKSGGKQLKDVPIIPDFPKVFPEDFSGLPPARPVEF</sequence>
<dbReference type="AlphaFoldDB" id="A0A699IYE4"/>
<keyword evidence="1" id="KW-0862">Zinc</keyword>
<comment type="caution">
    <text evidence="3">The sequence shown here is derived from an EMBL/GenBank/DDBJ whole genome shotgun (WGS) entry which is preliminary data.</text>
</comment>
<protein>
    <submittedName>
        <fullName evidence="3">Putative reverse transcriptase domain-containing protein</fullName>
    </submittedName>
</protein>
<gene>
    <name evidence="3" type="ORF">Tci_568416</name>
</gene>
<dbReference type="Gene3D" id="4.10.60.10">
    <property type="entry name" value="Zinc finger, CCHC-type"/>
    <property type="match status" value="1"/>
</dbReference>
<dbReference type="GO" id="GO:0003676">
    <property type="term" value="F:nucleic acid binding"/>
    <property type="evidence" value="ECO:0007669"/>
    <property type="project" value="InterPro"/>
</dbReference>
<proteinExistence type="predicted"/>
<dbReference type="SUPFAM" id="SSF57756">
    <property type="entry name" value="Retrovirus zinc finger-like domains"/>
    <property type="match status" value="1"/>
</dbReference>
<feature type="domain" description="CCHC-type" evidence="2">
    <location>
        <begin position="101"/>
        <end position="114"/>
    </location>
</feature>
<dbReference type="InterPro" id="IPR036875">
    <property type="entry name" value="Znf_CCHC_sf"/>
</dbReference>
<keyword evidence="3" id="KW-0808">Transferase</keyword>
<dbReference type="EMBL" id="BKCJ010348541">
    <property type="protein sequence ID" value="GEZ96443.1"/>
    <property type="molecule type" value="Genomic_DNA"/>
</dbReference>
<organism evidence="3">
    <name type="scientific">Tanacetum cinerariifolium</name>
    <name type="common">Dalmatian daisy</name>
    <name type="synonym">Chrysanthemum cinerariifolium</name>
    <dbReference type="NCBI Taxonomy" id="118510"/>
    <lineage>
        <taxon>Eukaryota</taxon>
        <taxon>Viridiplantae</taxon>
        <taxon>Streptophyta</taxon>
        <taxon>Embryophyta</taxon>
        <taxon>Tracheophyta</taxon>
        <taxon>Spermatophyta</taxon>
        <taxon>Magnoliopsida</taxon>
        <taxon>eudicotyledons</taxon>
        <taxon>Gunneridae</taxon>
        <taxon>Pentapetalae</taxon>
        <taxon>asterids</taxon>
        <taxon>campanulids</taxon>
        <taxon>Asterales</taxon>
        <taxon>Asteraceae</taxon>
        <taxon>Asteroideae</taxon>
        <taxon>Anthemideae</taxon>
        <taxon>Anthemidinae</taxon>
        <taxon>Tanacetum</taxon>
    </lineage>
</organism>
<keyword evidence="1" id="KW-0863">Zinc-finger</keyword>